<proteinExistence type="predicted"/>
<dbReference type="EMBL" id="CADCTV010001055">
    <property type="protein sequence ID" value="CAA9375832.1"/>
    <property type="molecule type" value="Genomic_DNA"/>
</dbReference>
<name>A0A6J4N3Z1_9BACT</name>
<dbReference type="AlphaFoldDB" id="A0A6J4N3Z1"/>
<reference evidence="1" key="1">
    <citation type="submission" date="2020-02" db="EMBL/GenBank/DDBJ databases">
        <authorList>
            <person name="Meier V. D."/>
        </authorList>
    </citation>
    <scope>NUCLEOTIDE SEQUENCE</scope>
    <source>
        <strain evidence="1">AVDCRST_MAG89</strain>
    </source>
</reference>
<accession>A0A6J4N3Z1</accession>
<gene>
    <name evidence="1" type="ORF">AVDCRST_MAG89-4993</name>
</gene>
<sequence length="101" mass="10884">MMRHAECVADPSVAAIDGAGAGRAWPLRRDDRCAAAGEVNVQVKPRAGRDSGPSRGFPLSQRRVHPLMDRRGFPPSIRLHPLTSRFPAACRTCGETLNPGV</sequence>
<evidence type="ECO:0000313" key="1">
    <source>
        <dbReference type="EMBL" id="CAA9375832.1"/>
    </source>
</evidence>
<organism evidence="1">
    <name type="scientific">uncultured Gemmatimonadota bacterium</name>
    <dbReference type="NCBI Taxonomy" id="203437"/>
    <lineage>
        <taxon>Bacteria</taxon>
        <taxon>Pseudomonadati</taxon>
        <taxon>Gemmatimonadota</taxon>
        <taxon>environmental samples</taxon>
    </lineage>
</organism>
<protein>
    <submittedName>
        <fullName evidence="1">Uncharacterized protein</fullName>
    </submittedName>
</protein>